<evidence type="ECO:0000313" key="2">
    <source>
        <dbReference type="Proteomes" id="UP000499080"/>
    </source>
</evidence>
<proteinExistence type="predicted"/>
<accession>A0A4Y2E8L8</accession>
<comment type="caution">
    <text evidence="1">The sequence shown here is derived from an EMBL/GenBank/DDBJ whole genome shotgun (WGS) entry which is preliminary data.</text>
</comment>
<keyword evidence="2" id="KW-1185">Reference proteome</keyword>
<reference evidence="1 2" key="1">
    <citation type="journal article" date="2019" name="Sci. Rep.">
        <title>Orb-weaving spider Araneus ventricosus genome elucidates the spidroin gene catalogue.</title>
        <authorList>
            <person name="Kono N."/>
            <person name="Nakamura H."/>
            <person name="Ohtoshi R."/>
            <person name="Moran D.A.P."/>
            <person name="Shinohara A."/>
            <person name="Yoshida Y."/>
            <person name="Fujiwara M."/>
            <person name="Mori M."/>
            <person name="Tomita M."/>
            <person name="Arakawa K."/>
        </authorList>
    </citation>
    <scope>NUCLEOTIDE SEQUENCE [LARGE SCALE GENOMIC DNA]</scope>
</reference>
<dbReference type="PANTHER" id="PTHR46409">
    <property type="entry name" value="HTH PSQ-TYPE DOMAIN-CONTAINING PROTEIN"/>
    <property type="match status" value="1"/>
</dbReference>
<sequence>MVEAEAVENSGDYSSSLLVVDSCVSVMGNGIPSSSSCGRQEFVEQRPTVFVGHFKCNNLGTLSRRLGKSDPGPLLDFKWLLLPTKSLGYISSSDPSGNLKEIVGFILKSYMPVWFFQAIQTSRYLSDELLQVVDPVIQLNAFFEHTENVLLAILVNEREHIRELVYRRILK</sequence>
<organism evidence="1 2">
    <name type="scientific">Araneus ventricosus</name>
    <name type="common">Orbweaver spider</name>
    <name type="synonym">Epeira ventricosa</name>
    <dbReference type="NCBI Taxonomy" id="182803"/>
    <lineage>
        <taxon>Eukaryota</taxon>
        <taxon>Metazoa</taxon>
        <taxon>Ecdysozoa</taxon>
        <taxon>Arthropoda</taxon>
        <taxon>Chelicerata</taxon>
        <taxon>Arachnida</taxon>
        <taxon>Araneae</taxon>
        <taxon>Araneomorphae</taxon>
        <taxon>Entelegynae</taxon>
        <taxon>Araneoidea</taxon>
        <taxon>Araneidae</taxon>
        <taxon>Araneus</taxon>
    </lineage>
</organism>
<protein>
    <submittedName>
        <fullName evidence="1">Uncharacterized protein</fullName>
    </submittedName>
</protein>
<dbReference type="Proteomes" id="UP000499080">
    <property type="component" value="Unassembled WGS sequence"/>
</dbReference>
<name>A0A4Y2E8L8_ARAVE</name>
<dbReference type="EMBL" id="BGPR01000523">
    <property type="protein sequence ID" value="GBM24629.1"/>
    <property type="molecule type" value="Genomic_DNA"/>
</dbReference>
<dbReference type="PANTHER" id="PTHR46409:SF1">
    <property type="entry name" value="HTH PSQ-TYPE DOMAIN-CONTAINING PROTEIN"/>
    <property type="match status" value="1"/>
</dbReference>
<evidence type="ECO:0000313" key="1">
    <source>
        <dbReference type="EMBL" id="GBM24629.1"/>
    </source>
</evidence>
<gene>
    <name evidence="1" type="ORF">AVEN_144378_1</name>
</gene>
<dbReference type="AlphaFoldDB" id="A0A4Y2E8L8"/>
<dbReference type="OrthoDB" id="10038071at2759"/>